<feature type="transmembrane region" description="Helical" evidence="1">
    <location>
        <begin position="21"/>
        <end position="43"/>
    </location>
</feature>
<keyword evidence="1" id="KW-0472">Membrane</keyword>
<dbReference type="Proteomes" id="UP000728032">
    <property type="component" value="Unassembled WGS sequence"/>
</dbReference>
<dbReference type="EMBL" id="CAJPVJ010000514">
    <property type="protein sequence ID" value="CAG2162723.1"/>
    <property type="molecule type" value="Genomic_DNA"/>
</dbReference>
<dbReference type="AlphaFoldDB" id="A0A7R9LE25"/>
<evidence type="ECO:0000313" key="2">
    <source>
        <dbReference type="EMBL" id="CAD7639974.1"/>
    </source>
</evidence>
<proteinExistence type="predicted"/>
<gene>
    <name evidence="2" type="ORF">ONB1V03_LOCUS2313</name>
</gene>
<evidence type="ECO:0000313" key="3">
    <source>
        <dbReference type="Proteomes" id="UP000728032"/>
    </source>
</evidence>
<reference evidence="2" key="1">
    <citation type="submission" date="2020-11" db="EMBL/GenBank/DDBJ databases">
        <authorList>
            <person name="Tran Van P."/>
        </authorList>
    </citation>
    <scope>NUCLEOTIDE SEQUENCE</scope>
</reference>
<accession>A0A7R9LE25</accession>
<keyword evidence="1" id="KW-1133">Transmembrane helix</keyword>
<evidence type="ECO:0000256" key="1">
    <source>
        <dbReference type="SAM" id="Phobius"/>
    </source>
</evidence>
<organism evidence="2">
    <name type="scientific">Oppiella nova</name>
    <dbReference type="NCBI Taxonomy" id="334625"/>
    <lineage>
        <taxon>Eukaryota</taxon>
        <taxon>Metazoa</taxon>
        <taxon>Ecdysozoa</taxon>
        <taxon>Arthropoda</taxon>
        <taxon>Chelicerata</taxon>
        <taxon>Arachnida</taxon>
        <taxon>Acari</taxon>
        <taxon>Acariformes</taxon>
        <taxon>Sarcoptiformes</taxon>
        <taxon>Oribatida</taxon>
        <taxon>Brachypylina</taxon>
        <taxon>Oppioidea</taxon>
        <taxon>Oppiidae</taxon>
        <taxon>Oppiella</taxon>
    </lineage>
</organism>
<keyword evidence="3" id="KW-1185">Reference proteome</keyword>
<name>A0A7R9LE25_9ACAR</name>
<dbReference type="EMBL" id="OC915339">
    <property type="protein sequence ID" value="CAD7639974.1"/>
    <property type="molecule type" value="Genomic_DNA"/>
</dbReference>
<sequence length="109" mass="12950">MNFEYIYRYIWPFTRLRLRSFRELALIIATFMCISLYLTTYLFDSSPPLLNRSFFNDGLPTAFQQPVRNILSQFNNNFMNSQLKYSPSFAASGYQSAVDQRLHKLLREI</sequence>
<protein>
    <submittedName>
        <fullName evidence="2">Uncharacterized protein</fullName>
    </submittedName>
</protein>
<keyword evidence="1" id="KW-0812">Transmembrane</keyword>